<organism evidence="2 3">
    <name type="scientific">Flavivirga eckloniae</name>
    <dbReference type="NCBI Taxonomy" id="1803846"/>
    <lineage>
        <taxon>Bacteria</taxon>
        <taxon>Pseudomonadati</taxon>
        <taxon>Bacteroidota</taxon>
        <taxon>Flavobacteriia</taxon>
        <taxon>Flavobacteriales</taxon>
        <taxon>Flavobacteriaceae</taxon>
        <taxon>Flavivirga</taxon>
    </lineage>
</organism>
<dbReference type="AlphaFoldDB" id="A0A2K9PLB6"/>
<feature type="transmembrane region" description="Helical" evidence="1">
    <location>
        <begin position="79"/>
        <end position="99"/>
    </location>
</feature>
<evidence type="ECO:0000256" key="1">
    <source>
        <dbReference type="SAM" id="Phobius"/>
    </source>
</evidence>
<accession>A0A2K9PLB6</accession>
<dbReference type="KEGG" id="fek:C1H87_03665"/>
<protein>
    <submittedName>
        <fullName evidence="2">Uncharacterized protein</fullName>
    </submittedName>
</protein>
<gene>
    <name evidence="2" type="ORF">C1H87_03665</name>
</gene>
<sequence length="110" mass="12038">MDNAFIADNYMIYFSIGSIISGISLIITLIASIILVSKIAKPSTYLILFGAILKVITLLFGFFIPHISSGSENLITFQAINSIFIGFSVLIFAIGLIMFSTQIIQEKTKP</sequence>
<keyword evidence="3" id="KW-1185">Reference proteome</keyword>
<dbReference type="Proteomes" id="UP000235826">
    <property type="component" value="Chromosome"/>
</dbReference>
<feature type="transmembrane region" description="Helical" evidence="1">
    <location>
        <begin position="45"/>
        <end position="67"/>
    </location>
</feature>
<evidence type="ECO:0000313" key="3">
    <source>
        <dbReference type="Proteomes" id="UP000235826"/>
    </source>
</evidence>
<name>A0A2K9PLB6_9FLAO</name>
<evidence type="ECO:0000313" key="2">
    <source>
        <dbReference type="EMBL" id="AUP77861.1"/>
    </source>
</evidence>
<keyword evidence="1" id="KW-0812">Transmembrane</keyword>
<keyword evidence="1" id="KW-1133">Transmembrane helix</keyword>
<reference evidence="2 3" key="1">
    <citation type="submission" date="2018-01" db="EMBL/GenBank/DDBJ databases">
        <title>Complete genome sequence of Flavivirga eckloniae ECD14 isolated from seaweed Ecklonia cava.</title>
        <authorList>
            <person name="Lee J.H."/>
            <person name="Baik K.S."/>
            <person name="Seong C.N."/>
        </authorList>
    </citation>
    <scope>NUCLEOTIDE SEQUENCE [LARGE SCALE GENOMIC DNA]</scope>
    <source>
        <strain evidence="2 3">ECD14</strain>
    </source>
</reference>
<keyword evidence="1" id="KW-0472">Membrane</keyword>
<feature type="transmembrane region" description="Helical" evidence="1">
    <location>
        <begin position="12"/>
        <end position="36"/>
    </location>
</feature>
<dbReference type="RefSeq" id="WP_102754520.1">
    <property type="nucleotide sequence ID" value="NZ_CP025791.1"/>
</dbReference>
<dbReference type="EMBL" id="CP025791">
    <property type="protein sequence ID" value="AUP77861.1"/>
    <property type="molecule type" value="Genomic_DNA"/>
</dbReference>
<proteinExistence type="predicted"/>